<evidence type="ECO:0000313" key="1">
    <source>
        <dbReference type="EMBL" id="CAF4101356.1"/>
    </source>
</evidence>
<proteinExistence type="predicted"/>
<name>A0A819URE3_9BILA</name>
<gene>
    <name evidence="1" type="ORF">OKA104_LOCUS35694</name>
</gene>
<sequence length="38" mass="4337">MPKQTHSEIDQMIREARPKSDLQTLLIDLSEVFGQSPP</sequence>
<protein>
    <submittedName>
        <fullName evidence="1">Uncharacterized protein</fullName>
    </submittedName>
</protein>
<feature type="non-terminal residue" evidence="1">
    <location>
        <position position="1"/>
    </location>
</feature>
<reference evidence="1" key="1">
    <citation type="submission" date="2021-02" db="EMBL/GenBank/DDBJ databases">
        <authorList>
            <person name="Nowell W R."/>
        </authorList>
    </citation>
    <scope>NUCLEOTIDE SEQUENCE</scope>
</reference>
<dbReference type="EMBL" id="CAJOAY010005264">
    <property type="protein sequence ID" value="CAF4101356.1"/>
    <property type="molecule type" value="Genomic_DNA"/>
</dbReference>
<accession>A0A819URE3</accession>
<dbReference type="Proteomes" id="UP000663881">
    <property type="component" value="Unassembled WGS sequence"/>
</dbReference>
<dbReference type="AlphaFoldDB" id="A0A819URE3"/>
<organism evidence="1 2">
    <name type="scientific">Adineta steineri</name>
    <dbReference type="NCBI Taxonomy" id="433720"/>
    <lineage>
        <taxon>Eukaryota</taxon>
        <taxon>Metazoa</taxon>
        <taxon>Spiralia</taxon>
        <taxon>Gnathifera</taxon>
        <taxon>Rotifera</taxon>
        <taxon>Eurotatoria</taxon>
        <taxon>Bdelloidea</taxon>
        <taxon>Adinetida</taxon>
        <taxon>Adinetidae</taxon>
        <taxon>Adineta</taxon>
    </lineage>
</organism>
<comment type="caution">
    <text evidence="1">The sequence shown here is derived from an EMBL/GenBank/DDBJ whole genome shotgun (WGS) entry which is preliminary data.</text>
</comment>
<evidence type="ECO:0000313" key="2">
    <source>
        <dbReference type="Proteomes" id="UP000663881"/>
    </source>
</evidence>